<feature type="region of interest" description="Disordered" evidence="2">
    <location>
        <begin position="94"/>
        <end position="141"/>
    </location>
</feature>
<dbReference type="AlphaFoldDB" id="A0A5B7A832"/>
<dbReference type="PANTHER" id="PTHR35502:SF2">
    <property type="entry name" value="PROTEIN MICROTUBULE BINDING PROTEIN 2C"/>
    <property type="match status" value="1"/>
</dbReference>
<evidence type="ECO:0000256" key="2">
    <source>
        <dbReference type="SAM" id="MobiDB-lite"/>
    </source>
</evidence>
<dbReference type="PANTHER" id="PTHR35502">
    <property type="entry name" value="PROTEIN MICROTUBULE BINDING PROTEIN 2C"/>
    <property type="match status" value="1"/>
</dbReference>
<evidence type="ECO:0000256" key="1">
    <source>
        <dbReference type="SAM" id="Coils"/>
    </source>
</evidence>
<keyword evidence="1" id="KW-0175">Coiled coil</keyword>
<dbReference type="GO" id="GO:0010497">
    <property type="term" value="P:plasmodesmata-mediated intercellular transport"/>
    <property type="evidence" value="ECO:0007669"/>
    <property type="project" value="InterPro"/>
</dbReference>
<feature type="region of interest" description="Disordered" evidence="2">
    <location>
        <begin position="21"/>
        <end position="50"/>
    </location>
</feature>
<evidence type="ECO:0000313" key="3">
    <source>
        <dbReference type="EMBL" id="MPA52255.1"/>
    </source>
</evidence>
<evidence type="ECO:0008006" key="4">
    <source>
        <dbReference type="Google" id="ProtNLM"/>
    </source>
</evidence>
<dbReference type="GO" id="GO:0008017">
    <property type="term" value="F:microtubule binding"/>
    <property type="evidence" value="ECO:0007669"/>
    <property type="project" value="InterPro"/>
</dbReference>
<feature type="coiled-coil region" evidence="1">
    <location>
        <begin position="153"/>
        <end position="267"/>
    </location>
</feature>
<sequence length="365" mass="40941">MYEPQHFIDLLDNADFGDPKSWLSGEDHSSSPTHHRTQSSLSNATTATTTGTAGNVDRVLFNDLVEIVPLVQSLINRKADTSFTRHGSMIYTKTPSEESLSRKITEPKGKNAAQSIPTKKRRDHGDKDQSRNAGNQDGCDDDFSIFSSRALPTEKYKEELVALREQVEDLQRKLLEKDELLRSAEISKNQMTSIHAELDELKHQAAKKDSLIKSTQLQLSDAKFKLADKQAALEKLQWEAMMSNKKVEKLQEDLDSMQGEISLFMQLFEGLKKSDSTIFSEDYDVTPYHFDHLPYTDDLDEMEMQKIEEARDVYIAAVAAAKERQDEDSIAAAASARLRLQSFVLGTNGMNARKGSPNVGEALAH</sequence>
<accession>A0A5B7A832</accession>
<dbReference type="EMBL" id="GHES01021696">
    <property type="protein sequence ID" value="MPA52255.1"/>
    <property type="molecule type" value="Transcribed_RNA"/>
</dbReference>
<proteinExistence type="predicted"/>
<reference evidence="3" key="1">
    <citation type="submission" date="2019-08" db="EMBL/GenBank/DDBJ databases">
        <title>Reference gene set and small RNA set construction with multiple tissues from Davidia involucrata Baill.</title>
        <authorList>
            <person name="Yang H."/>
            <person name="Zhou C."/>
            <person name="Li G."/>
            <person name="Wang J."/>
            <person name="Gao P."/>
            <person name="Wang M."/>
            <person name="Wang R."/>
            <person name="Zhao Y."/>
        </authorList>
    </citation>
    <scope>NUCLEOTIDE SEQUENCE</scope>
    <source>
        <tissue evidence="3">Mixed with DoveR01_LX</tissue>
    </source>
</reference>
<feature type="compositionally biased region" description="Basic and acidic residues" evidence="2">
    <location>
        <begin position="95"/>
        <end position="109"/>
    </location>
</feature>
<dbReference type="InterPro" id="IPR040289">
    <property type="entry name" value="MBP2C"/>
</dbReference>
<protein>
    <recommendedName>
        <fullName evidence="4">Movement protein binding protein 2C</fullName>
    </recommendedName>
</protein>
<name>A0A5B7A832_DAVIN</name>
<gene>
    <name evidence="3" type="ORF">Din_021696</name>
</gene>
<organism evidence="3">
    <name type="scientific">Davidia involucrata</name>
    <name type="common">Dove tree</name>
    <dbReference type="NCBI Taxonomy" id="16924"/>
    <lineage>
        <taxon>Eukaryota</taxon>
        <taxon>Viridiplantae</taxon>
        <taxon>Streptophyta</taxon>
        <taxon>Embryophyta</taxon>
        <taxon>Tracheophyta</taxon>
        <taxon>Spermatophyta</taxon>
        <taxon>Magnoliopsida</taxon>
        <taxon>eudicotyledons</taxon>
        <taxon>Gunneridae</taxon>
        <taxon>Pentapetalae</taxon>
        <taxon>asterids</taxon>
        <taxon>Cornales</taxon>
        <taxon>Nyssaceae</taxon>
        <taxon>Davidia</taxon>
    </lineage>
</organism>